<protein>
    <submittedName>
        <fullName evidence="3">Uncharacterized protein</fullName>
    </submittedName>
</protein>
<feature type="compositionally biased region" description="Basic and acidic residues" evidence="1">
    <location>
        <begin position="65"/>
        <end position="76"/>
    </location>
</feature>
<keyword evidence="2" id="KW-1185">Reference proteome</keyword>
<dbReference type="AlphaFoldDB" id="A0A915HW70"/>
<name>A0A915HW70_ROMCU</name>
<sequence>MIKRLPTTTTTAASSLAPSTSYFNDVRPSKKRTPTVAVLPLTKKAQRLKRFKKPLVKGANKSKKEKVGIDKDEGGREQILTATQQNELPSTTTSSVSGTPVKHTMKRRSKSPDSSPPTKRTKKTKRK</sequence>
<dbReference type="WBParaSite" id="nRc.2.0.1.t05668-RA">
    <property type="protein sequence ID" value="nRc.2.0.1.t05668-RA"/>
    <property type="gene ID" value="nRc.2.0.1.g05668"/>
</dbReference>
<evidence type="ECO:0000256" key="1">
    <source>
        <dbReference type="SAM" id="MobiDB-lite"/>
    </source>
</evidence>
<evidence type="ECO:0000313" key="3">
    <source>
        <dbReference type="WBParaSite" id="nRc.2.0.1.t05668-RA"/>
    </source>
</evidence>
<feature type="compositionally biased region" description="Basic residues" evidence="1">
    <location>
        <begin position="51"/>
        <end position="64"/>
    </location>
</feature>
<dbReference type="Proteomes" id="UP000887565">
    <property type="component" value="Unplaced"/>
</dbReference>
<evidence type="ECO:0000313" key="2">
    <source>
        <dbReference type="Proteomes" id="UP000887565"/>
    </source>
</evidence>
<accession>A0A915HW70</accession>
<organism evidence="2 3">
    <name type="scientific">Romanomermis culicivorax</name>
    <name type="common">Nematode worm</name>
    <dbReference type="NCBI Taxonomy" id="13658"/>
    <lineage>
        <taxon>Eukaryota</taxon>
        <taxon>Metazoa</taxon>
        <taxon>Ecdysozoa</taxon>
        <taxon>Nematoda</taxon>
        <taxon>Enoplea</taxon>
        <taxon>Dorylaimia</taxon>
        <taxon>Mermithida</taxon>
        <taxon>Mermithoidea</taxon>
        <taxon>Mermithidae</taxon>
        <taxon>Romanomermis</taxon>
    </lineage>
</organism>
<feature type="compositionally biased region" description="Low complexity" evidence="1">
    <location>
        <begin position="89"/>
        <end position="101"/>
    </location>
</feature>
<feature type="region of interest" description="Disordered" evidence="1">
    <location>
        <begin position="51"/>
        <end position="127"/>
    </location>
</feature>
<proteinExistence type="predicted"/>
<reference evidence="3" key="1">
    <citation type="submission" date="2022-11" db="UniProtKB">
        <authorList>
            <consortium name="WormBaseParasite"/>
        </authorList>
    </citation>
    <scope>IDENTIFICATION</scope>
</reference>